<accession>M1X558</accession>
<feature type="transmembrane region" description="Helical" evidence="1">
    <location>
        <begin position="119"/>
        <end position="142"/>
    </location>
</feature>
<dbReference type="EMBL" id="CAIY01000035">
    <property type="protein sequence ID" value="CCH67106.1"/>
    <property type="molecule type" value="Genomic_DNA"/>
</dbReference>
<reference evidence="3" key="2">
    <citation type="submission" date="2016-01" db="EMBL/GenBank/DDBJ databases">
        <title>Diatom-associated endosymboitic cyanobacterium lacks core nitrogen metabolism enzymes.</title>
        <authorList>
            <person name="Hilton J.A."/>
            <person name="Foster R.A."/>
            <person name="Tripp H.J."/>
            <person name="Carter B.J."/>
            <person name="Zehr J.P."/>
            <person name="Villareal T.A."/>
        </authorList>
    </citation>
    <scope>NUCLEOTIDE SEQUENCE [LARGE SCALE GENOMIC DNA]</scope>
    <source>
        <strain evidence="3">HH01</strain>
    </source>
</reference>
<evidence type="ECO:0000313" key="3">
    <source>
        <dbReference type="Proteomes" id="UP000053051"/>
    </source>
</evidence>
<keyword evidence="1" id="KW-0472">Membrane</keyword>
<keyword evidence="1" id="KW-1133">Transmembrane helix</keyword>
<organism evidence="2 3">
    <name type="scientific">Richelia intracellularis HH01</name>
    <dbReference type="NCBI Taxonomy" id="1165094"/>
    <lineage>
        <taxon>Bacteria</taxon>
        <taxon>Bacillati</taxon>
        <taxon>Cyanobacteriota</taxon>
        <taxon>Cyanophyceae</taxon>
        <taxon>Nostocales</taxon>
        <taxon>Nostocaceae</taxon>
        <taxon>Richelia</taxon>
    </lineage>
</organism>
<dbReference type="AlphaFoldDB" id="M1X558"/>
<feature type="transmembrane region" description="Helical" evidence="1">
    <location>
        <begin position="93"/>
        <end position="110"/>
    </location>
</feature>
<sequence length="146" mass="17229">MINIIRKIPWDSLFLLLLTYINIGWATCQLRSYSLNWLLVVIAILILTSCFNAPWRRISGFLHFLLRSNLRYFGVTLLGAFLLFFVLARFRMFLDILVIVATIILVRLDLQTLGYREKLAFRFILFISLLGLVSGFMLHFLFVKYW</sequence>
<gene>
    <name evidence="2" type="ORF">RINTHH_9510</name>
</gene>
<comment type="caution">
    <text evidence="2">The sequence shown here is derived from an EMBL/GenBank/DDBJ whole genome shotgun (WGS) entry which is preliminary data.</text>
</comment>
<keyword evidence="1" id="KW-0812">Transmembrane</keyword>
<feature type="transmembrane region" description="Helical" evidence="1">
    <location>
        <begin position="70"/>
        <end position="87"/>
    </location>
</feature>
<proteinExistence type="predicted"/>
<feature type="transmembrane region" description="Helical" evidence="1">
    <location>
        <begin position="36"/>
        <end position="58"/>
    </location>
</feature>
<reference evidence="2 3" key="1">
    <citation type="submission" date="2012-05" db="EMBL/GenBank/DDBJ databases">
        <authorList>
            <person name="Hilton J."/>
        </authorList>
    </citation>
    <scope>NUCLEOTIDE SEQUENCE [LARGE SCALE GENOMIC DNA]</scope>
    <source>
        <strain evidence="2 3">HH01</strain>
    </source>
</reference>
<evidence type="ECO:0000256" key="1">
    <source>
        <dbReference type="SAM" id="Phobius"/>
    </source>
</evidence>
<evidence type="ECO:0000313" key="2">
    <source>
        <dbReference type="EMBL" id="CCH67106.1"/>
    </source>
</evidence>
<keyword evidence="3" id="KW-1185">Reference proteome</keyword>
<name>M1X558_9NOST</name>
<dbReference type="Proteomes" id="UP000053051">
    <property type="component" value="Unassembled WGS sequence"/>
</dbReference>
<protein>
    <submittedName>
        <fullName evidence="2">Uncharacterized protein</fullName>
    </submittedName>
</protein>
<dbReference type="STRING" id="1165094.RINTHH_9510"/>